<protein>
    <submittedName>
        <fullName evidence="2">Uncharacterized protein</fullName>
    </submittedName>
</protein>
<gene>
    <name evidence="2" type="ORF">F503_03362</name>
</gene>
<dbReference type="EMBL" id="KE148152">
    <property type="protein sequence ID" value="EPE06935.1"/>
    <property type="molecule type" value="Genomic_DNA"/>
</dbReference>
<evidence type="ECO:0000313" key="2">
    <source>
        <dbReference type="EMBL" id="EPE06935.1"/>
    </source>
</evidence>
<organism evidence="2 3">
    <name type="scientific">Ophiostoma piceae (strain UAMH 11346)</name>
    <name type="common">Sap stain fungus</name>
    <dbReference type="NCBI Taxonomy" id="1262450"/>
    <lineage>
        <taxon>Eukaryota</taxon>
        <taxon>Fungi</taxon>
        <taxon>Dikarya</taxon>
        <taxon>Ascomycota</taxon>
        <taxon>Pezizomycotina</taxon>
        <taxon>Sordariomycetes</taxon>
        <taxon>Sordariomycetidae</taxon>
        <taxon>Ophiostomatales</taxon>
        <taxon>Ophiostomataceae</taxon>
        <taxon>Ophiostoma</taxon>
    </lineage>
</organism>
<name>S3D0Z3_OPHP1</name>
<feature type="region of interest" description="Disordered" evidence="1">
    <location>
        <begin position="186"/>
        <end position="210"/>
    </location>
</feature>
<keyword evidence="3" id="KW-1185">Reference proteome</keyword>
<reference evidence="2 3" key="1">
    <citation type="journal article" date="2013" name="BMC Genomics">
        <title>The genome and transcriptome of the pine saprophyte Ophiostoma piceae, and a comparison with the bark beetle-associated pine pathogen Grosmannia clavigera.</title>
        <authorList>
            <person name="Haridas S."/>
            <person name="Wang Y."/>
            <person name="Lim L."/>
            <person name="Massoumi Alamouti S."/>
            <person name="Jackman S."/>
            <person name="Docking R."/>
            <person name="Robertson G."/>
            <person name="Birol I."/>
            <person name="Bohlmann J."/>
            <person name="Breuil C."/>
        </authorList>
    </citation>
    <scope>NUCLEOTIDE SEQUENCE [LARGE SCALE GENOMIC DNA]</scope>
    <source>
        <strain evidence="2 3">UAMH 11346</strain>
    </source>
</reference>
<evidence type="ECO:0000256" key="1">
    <source>
        <dbReference type="SAM" id="MobiDB-lite"/>
    </source>
</evidence>
<evidence type="ECO:0000313" key="3">
    <source>
        <dbReference type="Proteomes" id="UP000016923"/>
    </source>
</evidence>
<dbReference type="AlphaFoldDB" id="S3D0Z3"/>
<feature type="compositionally biased region" description="Polar residues" evidence="1">
    <location>
        <begin position="223"/>
        <end position="232"/>
    </location>
</feature>
<dbReference type="VEuPathDB" id="FungiDB:F503_03362"/>
<sequence length="240" mass="26625">MCCDNTATPCDEAIKSAFEIAATHPLIGGKFGRIQLDRQGRDPEDPPSWRAWWTEVRTYLSHLKYPPTNNAEVLTDEVMHDWRQRCGTTGVPLPPKNETARYVYSEFANPVALHRRPASLDSDPRYKRMLSTPVGCFEITTEDIEAFGDDKKEIARYVQFAKARHRVRLAISVAKSWTRARAAISTDATNTEESHLQEGARQPSPVPSLVAESVLLPEPGNAASENAVQSLAVSPRPGSV</sequence>
<accession>S3D0Z3</accession>
<feature type="region of interest" description="Disordered" evidence="1">
    <location>
        <begin position="221"/>
        <end position="240"/>
    </location>
</feature>
<dbReference type="Proteomes" id="UP000016923">
    <property type="component" value="Unassembled WGS sequence"/>
</dbReference>
<dbReference type="HOGENOM" id="CLU_1156694_0_0_1"/>
<proteinExistence type="predicted"/>